<dbReference type="Pfam" id="PF11528">
    <property type="entry name" value="DUF3224"/>
    <property type="match status" value="1"/>
</dbReference>
<protein>
    <recommendedName>
        <fullName evidence="3">DUF3224 domain-containing protein</fullName>
    </recommendedName>
</protein>
<keyword evidence="2" id="KW-1185">Reference proteome</keyword>
<evidence type="ECO:0000313" key="1">
    <source>
        <dbReference type="EMBL" id="MDR7308577.1"/>
    </source>
</evidence>
<dbReference type="RefSeq" id="WP_310346068.1">
    <property type="nucleotide sequence ID" value="NZ_JAVDXO010000012.1"/>
</dbReference>
<evidence type="ECO:0008006" key="3">
    <source>
        <dbReference type="Google" id="ProtNLM"/>
    </source>
</evidence>
<gene>
    <name evidence="1" type="ORF">J2X15_003893</name>
</gene>
<dbReference type="EMBL" id="JAVDXO010000012">
    <property type="protein sequence ID" value="MDR7308577.1"/>
    <property type="molecule type" value="Genomic_DNA"/>
</dbReference>
<dbReference type="Gene3D" id="2.40.350.10">
    <property type="entry name" value="SO1590-like"/>
    <property type="match status" value="1"/>
</dbReference>
<reference evidence="1 2" key="1">
    <citation type="submission" date="2023-07" db="EMBL/GenBank/DDBJ databases">
        <title>Sorghum-associated microbial communities from plants grown in Nebraska, USA.</title>
        <authorList>
            <person name="Schachtman D."/>
        </authorList>
    </citation>
    <scope>NUCLEOTIDE SEQUENCE [LARGE SCALE GENOMIC DNA]</scope>
    <source>
        <strain evidence="1 2">BE308</strain>
    </source>
</reference>
<organism evidence="1 2">
    <name type="scientific">Rhodoferax saidenbachensis</name>
    <dbReference type="NCBI Taxonomy" id="1484693"/>
    <lineage>
        <taxon>Bacteria</taxon>
        <taxon>Pseudomonadati</taxon>
        <taxon>Pseudomonadota</taxon>
        <taxon>Betaproteobacteria</taxon>
        <taxon>Burkholderiales</taxon>
        <taxon>Comamonadaceae</taxon>
        <taxon>Rhodoferax</taxon>
    </lineage>
</organism>
<dbReference type="InterPro" id="IPR021607">
    <property type="entry name" value="DUF3224"/>
</dbReference>
<sequence>MKIKSTFEVTMQGEPPYDTVEGVTLSRASISKTFTGPLSATSTVHMLAARTPQPTSAGYVALERIVGTLDGRSGSFALVHLGLMAAGERSLKVQIVPDSGTGELAGISGQMDIEIVDGKHFYELDYEFK</sequence>
<accession>A0ABU1ZSN8</accession>
<proteinExistence type="predicted"/>
<evidence type="ECO:0000313" key="2">
    <source>
        <dbReference type="Proteomes" id="UP001268089"/>
    </source>
</evidence>
<dbReference type="Proteomes" id="UP001268089">
    <property type="component" value="Unassembled WGS sequence"/>
</dbReference>
<comment type="caution">
    <text evidence="1">The sequence shown here is derived from an EMBL/GenBank/DDBJ whole genome shotgun (WGS) entry which is preliminary data.</text>
</comment>
<name>A0ABU1ZSN8_9BURK</name>
<dbReference type="InterPro" id="IPR023159">
    <property type="entry name" value="SO1590-like_sf"/>
</dbReference>
<dbReference type="SUPFAM" id="SSF159238">
    <property type="entry name" value="SO1590-like"/>
    <property type="match status" value="1"/>
</dbReference>